<keyword evidence="3 10" id="KW-0812">Transmembrane</keyword>
<accession>A0A1G2EVQ9</accession>
<evidence type="ECO:0000256" key="2">
    <source>
        <dbReference type="ARBA" id="ARBA00006214"/>
    </source>
</evidence>
<keyword evidence="4" id="KW-0874">Quinone</keyword>
<dbReference type="GO" id="GO:0016491">
    <property type="term" value="F:oxidoreductase activity"/>
    <property type="evidence" value="ECO:0007669"/>
    <property type="project" value="UniProtKB-KW"/>
</dbReference>
<comment type="similarity">
    <text evidence="2">Belongs to the VKOR family.</text>
</comment>
<protein>
    <recommendedName>
        <fullName evidence="11">Vitamin K epoxide reductase domain-containing protein</fullName>
    </recommendedName>
</protein>
<keyword evidence="6" id="KW-0560">Oxidoreductase</keyword>
<dbReference type="PANTHER" id="PTHR34573:SF1">
    <property type="entry name" value="VITAMIN K EPOXIDE REDUCTASE DOMAIN-CONTAINING PROTEIN"/>
    <property type="match status" value="1"/>
</dbReference>
<evidence type="ECO:0000256" key="7">
    <source>
        <dbReference type="ARBA" id="ARBA00023136"/>
    </source>
</evidence>
<reference evidence="12 13" key="1">
    <citation type="journal article" date="2016" name="Nat. Commun.">
        <title>Thousands of microbial genomes shed light on interconnected biogeochemical processes in an aquifer system.</title>
        <authorList>
            <person name="Anantharaman K."/>
            <person name="Brown C.T."/>
            <person name="Hug L.A."/>
            <person name="Sharon I."/>
            <person name="Castelle C.J."/>
            <person name="Probst A.J."/>
            <person name="Thomas B.C."/>
            <person name="Singh A."/>
            <person name="Wilkins M.J."/>
            <person name="Karaoz U."/>
            <person name="Brodie E.L."/>
            <person name="Williams K.H."/>
            <person name="Hubbard S.S."/>
            <person name="Banfield J.F."/>
        </authorList>
    </citation>
    <scope>NUCLEOTIDE SEQUENCE [LARGE SCALE GENOMIC DNA]</scope>
</reference>
<keyword evidence="7 10" id="KW-0472">Membrane</keyword>
<dbReference type="InterPro" id="IPR038354">
    <property type="entry name" value="VKOR_sf"/>
</dbReference>
<dbReference type="EMBL" id="MHMQ01000036">
    <property type="protein sequence ID" value="OGZ29460.1"/>
    <property type="molecule type" value="Genomic_DNA"/>
</dbReference>
<evidence type="ECO:0000313" key="12">
    <source>
        <dbReference type="EMBL" id="OGZ29460.1"/>
    </source>
</evidence>
<dbReference type="PANTHER" id="PTHR34573">
    <property type="entry name" value="VKC DOMAIN-CONTAINING PROTEIN"/>
    <property type="match status" value="1"/>
</dbReference>
<name>A0A1G2EVQ9_9BACT</name>
<gene>
    <name evidence="12" type="ORF">A2931_01615</name>
</gene>
<feature type="transmembrane region" description="Helical" evidence="10">
    <location>
        <begin position="112"/>
        <end position="132"/>
    </location>
</feature>
<keyword evidence="9" id="KW-0676">Redox-active center</keyword>
<feature type="domain" description="Vitamin K epoxide reductase" evidence="11">
    <location>
        <begin position="1"/>
        <end position="134"/>
    </location>
</feature>
<comment type="subcellular location">
    <subcellularLocation>
        <location evidence="1">Membrane</location>
        <topology evidence="1">Multi-pass membrane protein</topology>
    </subcellularLocation>
</comment>
<evidence type="ECO:0000256" key="8">
    <source>
        <dbReference type="ARBA" id="ARBA00023157"/>
    </source>
</evidence>
<keyword evidence="8" id="KW-1015">Disulfide bond</keyword>
<evidence type="ECO:0000313" key="13">
    <source>
        <dbReference type="Proteomes" id="UP000177486"/>
    </source>
</evidence>
<comment type="caution">
    <text evidence="12">The sequence shown here is derived from an EMBL/GenBank/DDBJ whole genome shotgun (WGS) entry which is preliminary data.</text>
</comment>
<evidence type="ECO:0000256" key="6">
    <source>
        <dbReference type="ARBA" id="ARBA00023002"/>
    </source>
</evidence>
<dbReference type="AlphaFoldDB" id="A0A1G2EVQ9"/>
<dbReference type="GO" id="GO:0016020">
    <property type="term" value="C:membrane"/>
    <property type="evidence" value="ECO:0007669"/>
    <property type="project" value="UniProtKB-SubCell"/>
</dbReference>
<dbReference type="InterPro" id="IPR012932">
    <property type="entry name" value="VKOR"/>
</dbReference>
<sequence length="138" mass="15347">MTALAILFTMASLGLSETAYLIRKRKASELPVCPIGEDCVVVLNSRYNKFLGVHNEYLGFVFYAVVSLIAVLLVVGVGPRDLMAYFAKIMIFGASFASLFLLYIQWRVLKAWCFWCVMSAVTIFVMASVVLTSNITIL</sequence>
<dbReference type="Gene3D" id="1.20.1440.130">
    <property type="entry name" value="VKOR domain"/>
    <property type="match status" value="1"/>
</dbReference>
<dbReference type="CDD" id="cd12916">
    <property type="entry name" value="VKOR_1"/>
    <property type="match status" value="1"/>
</dbReference>
<evidence type="ECO:0000256" key="4">
    <source>
        <dbReference type="ARBA" id="ARBA00022719"/>
    </source>
</evidence>
<dbReference type="InterPro" id="IPR044698">
    <property type="entry name" value="VKOR/LTO1"/>
</dbReference>
<organism evidence="12 13">
    <name type="scientific">Candidatus Niyogibacteria bacterium RIFCSPLOWO2_01_FULL_45_48</name>
    <dbReference type="NCBI Taxonomy" id="1801724"/>
    <lineage>
        <taxon>Bacteria</taxon>
        <taxon>Candidatus Niyogiibacteriota</taxon>
    </lineage>
</organism>
<keyword evidence="5 10" id="KW-1133">Transmembrane helix</keyword>
<evidence type="ECO:0000256" key="9">
    <source>
        <dbReference type="ARBA" id="ARBA00023284"/>
    </source>
</evidence>
<evidence type="ECO:0000256" key="3">
    <source>
        <dbReference type="ARBA" id="ARBA00022692"/>
    </source>
</evidence>
<dbReference type="GO" id="GO:0048038">
    <property type="term" value="F:quinone binding"/>
    <property type="evidence" value="ECO:0007669"/>
    <property type="project" value="UniProtKB-KW"/>
</dbReference>
<feature type="transmembrane region" description="Helical" evidence="10">
    <location>
        <begin position="85"/>
        <end position="106"/>
    </location>
</feature>
<evidence type="ECO:0000256" key="1">
    <source>
        <dbReference type="ARBA" id="ARBA00004141"/>
    </source>
</evidence>
<evidence type="ECO:0000256" key="10">
    <source>
        <dbReference type="SAM" id="Phobius"/>
    </source>
</evidence>
<evidence type="ECO:0000256" key="5">
    <source>
        <dbReference type="ARBA" id="ARBA00022989"/>
    </source>
</evidence>
<dbReference type="Proteomes" id="UP000177486">
    <property type="component" value="Unassembled WGS sequence"/>
</dbReference>
<evidence type="ECO:0000259" key="11">
    <source>
        <dbReference type="SMART" id="SM00756"/>
    </source>
</evidence>
<dbReference type="SMART" id="SM00756">
    <property type="entry name" value="VKc"/>
    <property type="match status" value="1"/>
</dbReference>
<feature type="transmembrane region" description="Helical" evidence="10">
    <location>
        <begin position="57"/>
        <end position="78"/>
    </location>
</feature>
<dbReference type="Pfam" id="PF07884">
    <property type="entry name" value="VKOR"/>
    <property type="match status" value="1"/>
</dbReference>
<proteinExistence type="inferred from homology"/>